<evidence type="ECO:0000313" key="1">
    <source>
        <dbReference type="EMBL" id="MPM20849.1"/>
    </source>
</evidence>
<comment type="caution">
    <text evidence="1">The sequence shown here is derived from an EMBL/GenBank/DDBJ whole genome shotgun (WGS) entry which is preliminary data.</text>
</comment>
<gene>
    <name evidence="1" type="ORF">SDC9_67287</name>
</gene>
<protein>
    <submittedName>
        <fullName evidence="1">Uncharacterized protein</fullName>
    </submittedName>
</protein>
<dbReference type="EMBL" id="VSSQ01003470">
    <property type="protein sequence ID" value="MPM20849.1"/>
    <property type="molecule type" value="Genomic_DNA"/>
</dbReference>
<organism evidence="1">
    <name type="scientific">bioreactor metagenome</name>
    <dbReference type="NCBI Taxonomy" id="1076179"/>
    <lineage>
        <taxon>unclassified sequences</taxon>
        <taxon>metagenomes</taxon>
        <taxon>ecological metagenomes</taxon>
    </lineage>
</organism>
<accession>A0A644XXN3</accession>
<proteinExistence type="predicted"/>
<sequence length="40" mass="4613">MKDNADVDFVISDTDMDVLKKFETIKNYGLMRIMPVFSGK</sequence>
<dbReference type="AlphaFoldDB" id="A0A644XXN3"/>
<name>A0A644XXN3_9ZZZZ</name>
<reference evidence="1" key="1">
    <citation type="submission" date="2019-08" db="EMBL/GenBank/DDBJ databases">
        <authorList>
            <person name="Kucharzyk K."/>
            <person name="Murdoch R.W."/>
            <person name="Higgins S."/>
            <person name="Loffler F."/>
        </authorList>
    </citation>
    <scope>NUCLEOTIDE SEQUENCE</scope>
</reference>